<organism evidence="7 8">
    <name type="scientific">Kineosporia mesophila</name>
    <dbReference type="NCBI Taxonomy" id="566012"/>
    <lineage>
        <taxon>Bacteria</taxon>
        <taxon>Bacillati</taxon>
        <taxon>Actinomycetota</taxon>
        <taxon>Actinomycetes</taxon>
        <taxon>Kineosporiales</taxon>
        <taxon>Kineosporiaceae</taxon>
        <taxon>Kineosporia</taxon>
    </lineage>
</organism>
<dbReference type="InterPro" id="IPR036117">
    <property type="entry name" value="DhaL_dom_sf"/>
</dbReference>
<dbReference type="Pfam" id="PF02733">
    <property type="entry name" value="Dak1"/>
    <property type="match status" value="1"/>
</dbReference>
<evidence type="ECO:0000256" key="4">
    <source>
        <dbReference type="ARBA" id="ARBA00022840"/>
    </source>
</evidence>
<dbReference type="InterPro" id="IPR004007">
    <property type="entry name" value="DhaL_dom"/>
</dbReference>
<evidence type="ECO:0000313" key="8">
    <source>
        <dbReference type="Proteomes" id="UP001501074"/>
    </source>
</evidence>
<feature type="domain" description="DhaK" evidence="6">
    <location>
        <begin position="7"/>
        <end position="325"/>
    </location>
</feature>
<dbReference type="SMART" id="SM01120">
    <property type="entry name" value="Dak2"/>
    <property type="match status" value="1"/>
</dbReference>
<name>A0ABP7AT68_9ACTN</name>
<proteinExistence type="predicted"/>
<dbReference type="SUPFAM" id="SSF101473">
    <property type="entry name" value="DhaL-like"/>
    <property type="match status" value="1"/>
</dbReference>
<evidence type="ECO:0000259" key="6">
    <source>
        <dbReference type="PROSITE" id="PS51481"/>
    </source>
</evidence>
<keyword evidence="4" id="KW-0067">ATP-binding</keyword>
<dbReference type="SUPFAM" id="SSF82549">
    <property type="entry name" value="DAK1/DegV-like"/>
    <property type="match status" value="1"/>
</dbReference>
<dbReference type="Pfam" id="PF02734">
    <property type="entry name" value="Dak2"/>
    <property type="match status" value="1"/>
</dbReference>
<keyword evidence="3 7" id="KW-0418">Kinase</keyword>
<dbReference type="GO" id="GO:0016301">
    <property type="term" value="F:kinase activity"/>
    <property type="evidence" value="ECO:0007669"/>
    <property type="project" value="UniProtKB-KW"/>
</dbReference>
<dbReference type="EMBL" id="BAAAZO010000013">
    <property type="protein sequence ID" value="GAA3639891.1"/>
    <property type="molecule type" value="Genomic_DNA"/>
</dbReference>
<sequence>MGHLVNDVDHAVQDSIDGLVRASGGKLARLDGYPDIKVVVRTDAQRDRVAVVSGGGAGHEPAHAGFVGQGLLTAAVCGDIFASPSVDAVLAAIVSVTGDAGCLVIVKNYTGDRLNFGLAVERARALGLAVEMVVVGDDIALPDAPQPRGLAGTLFVHKTAGAAAESGASLAEVAAVAGRVASTARTLGVSLTGVAIPGRPYTERVEPGTAELGLGIHGEPGAHTIQLEDAAALVASMASSLEEALPGSGPLALLLNNLGGVAALELGIVLRDLLATPLGARASLLTGPALLMTSLAAQGFSVSALPVDAELTALLQAPVAAHVAWPGALPVGEVAVVEVPAAGHPTFTASADHDVRKVLSAVCDGIVEAEGMLNTLDSYVGDGDTGSTFGTAARRVLAGLDDLPLAERPALFSALSGILATSMGGSSGVLGSVFFAAAGTASAEGASVTDALQAGIGAMQRYGGASVGDRTMLDALVPAVAALSSGSVTDAAEAAEKGAAATASMTSARAGRSAYVPSEHLADVQDPGAAAIAVMFRAAATTTRPA</sequence>
<gene>
    <name evidence="7" type="ORF">GCM10022223_68830</name>
</gene>
<evidence type="ECO:0000256" key="1">
    <source>
        <dbReference type="ARBA" id="ARBA00022679"/>
    </source>
</evidence>
<dbReference type="InterPro" id="IPR050861">
    <property type="entry name" value="Dihydroxyacetone_Kinase"/>
</dbReference>
<dbReference type="RefSeq" id="WP_231486660.1">
    <property type="nucleotide sequence ID" value="NZ_BAAAZO010000013.1"/>
</dbReference>
<keyword evidence="2" id="KW-0547">Nucleotide-binding</keyword>
<evidence type="ECO:0000313" key="7">
    <source>
        <dbReference type="EMBL" id="GAA3639891.1"/>
    </source>
</evidence>
<dbReference type="PANTHER" id="PTHR28629:SF4">
    <property type="entry name" value="TRIOKINASE_FMN CYCLASE"/>
    <property type="match status" value="1"/>
</dbReference>
<dbReference type="PROSITE" id="PS51480">
    <property type="entry name" value="DHAL"/>
    <property type="match status" value="1"/>
</dbReference>
<protein>
    <submittedName>
        <fullName evidence="7">Dihydroxyacetone kinase subunit DhaK</fullName>
    </submittedName>
</protein>
<evidence type="ECO:0000259" key="5">
    <source>
        <dbReference type="PROSITE" id="PS51480"/>
    </source>
</evidence>
<dbReference type="Gene3D" id="3.30.1180.20">
    <property type="entry name" value="Dihydroxyacetone kinase, domain 2"/>
    <property type="match status" value="1"/>
</dbReference>
<keyword evidence="8" id="KW-1185">Reference proteome</keyword>
<accession>A0ABP7AT68</accession>
<reference evidence="8" key="1">
    <citation type="journal article" date="2019" name="Int. J. Syst. Evol. Microbiol.">
        <title>The Global Catalogue of Microorganisms (GCM) 10K type strain sequencing project: providing services to taxonomists for standard genome sequencing and annotation.</title>
        <authorList>
            <consortium name="The Broad Institute Genomics Platform"/>
            <consortium name="The Broad Institute Genome Sequencing Center for Infectious Disease"/>
            <person name="Wu L."/>
            <person name="Ma J."/>
        </authorList>
    </citation>
    <scope>NUCLEOTIDE SEQUENCE [LARGE SCALE GENOMIC DNA]</scope>
    <source>
        <strain evidence="8">JCM 16902</strain>
    </source>
</reference>
<dbReference type="PANTHER" id="PTHR28629">
    <property type="entry name" value="TRIOKINASE/FMN CYCLASE"/>
    <property type="match status" value="1"/>
</dbReference>
<evidence type="ECO:0000256" key="3">
    <source>
        <dbReference type="ARBA" id="ARBA00022777"/>
    </source>
</evidence>
<keyword evidence="1" id="KW-0808">Transferase</keyword>
<comment type="caution">
    <text evidence="7">The sequence shown here is derived from an EMBL/GenBank/DDBJ whole genome shotgun (WGS) entry which is preliminary data.</text>
</comment>
<dbReference type="Gene3D" id="3.40.50.10440">
    <property type="entry name" value="Dihydroxyacetone kinase, domain 1"/>
    <property type="match status" value="1"/>
</dbReference>
<dbReference type="Proteomes" id="UP001501074">
    <property type="component" value="Unassembled WGS sequence"/>
</dbReference>
<evidence type="ECO:0000256" key="2">
    <source>
        <dbReference type="ARBA" id="ARBA00022741"/>
    </source>
</evidence>
<dbReference type="InterPro" id="IPR004006">
    <property type="entry name" value="DhaK_dom"/>
</dbReference>
<feature type="domain" description="DhaL" evidence="5">
    <location>
        <begin position="353"/>
        <end position="541"/>
    </location>
</feature>
<dbReference type="PROSITE" id="PS51481">
    <property type="entry name" value="DHAK"/>
    <property type="match status" value="1"/>
</dbReference>
<dbReference type="Gene3D" id="1.25.40.340">
    <property type="match status" value="1"/>
</dbReference>